<feature type="signal peptide" evidence="1">
    <location>
        <begin position="1"/>
        <end position="19"/>
    </location>
</feature>
<name>A0A1H1P1Z9_9FLAO</name>
<keyword evidence="1" id="KW-0732">Signal</keyword>
<protein>
    <submittedName>
        <fullName evidence="2">Uncharacterized protein</fullName>
    </submittedName>
</protein>
<dbReference type="EMBL" id="LT629745">
    <property type="protein sequence ID" value="SDS05251.1"/>
    <property type="molecule type" value="Genomic_DNA"/>
</dbReference>
<dbReference type="RefSeq" id="WP_089662277.1">
    <property type="nucleotide sequence ID" value="NZ_LT629745.1"/>
</dbReference>
<accession>A0A1H1P1Z9</accession>
<evidence type="ECO:0000256" key="1">
    <source>
        <dbReference type="SAM" id="SignalP"/>
    </source>
</evidence>
<proteinExistence type="predicted"/>
<reference evidence="2 3" key="1">
    <citation type="submission" date="2016-10" db="EMBL/GenBank/DDBJ databases">
        <authorList>
            <person name="Varghese N."/>
            <person name="Submissions S."/>
        </authorList>
    </citation>
    <scope>NUCLEOTIDE SEQUENCE [LARGE SCALE GENOMIC DNA]</scope>
    <source>
        <strain evidence="2 3">Mar_2010_102</strain>
    </source>
</reference>
<evidence type="ECO:0000313" key="3">
    <source>
        <dbReference type="Proteomes" id="UP000198858"/>
    </source>
</evidence>
<gene>
    <name evidence="2" type="ORF">SAMN04488552_1950</name>
</gene>
<sequence>MKKLLTTLFIFGGILMSSAQNINEYKYVLIPESFEFAGEVNEYQLNSLLKFLFEQEGYNTLMQSEQKPQDLNMNGCLGLKSNVKNNSGLFVTKLVVELKDCNGDVVFKSKEGRSREKEYKLAYHEALRDAFTSIEELNYKYDPSSRKMQNESAEGVSEEVIAPVVAQAEKVESTVKTVAENVVEEVTSLPKANDSIKSYAYEGKKFILKESSEGYNLFQDGSTEPIAILIETEGGSNFIYNSLTKQGVGYFDANKDLIVEYFDRQKNKKVTLKYILQD</sequence>
<keyword evidence="3" id="KW-1185">Reference proteome</keyword>
<evidence type="ECO:0000313" key="2">
    <source>
        <dbReference type="EMBL" id="SDS05251.1"/>
    </source>
</evidence>
<dbReference type="STRING" id="1250231.SAMN04488552_1950"/>
<dbReference type="AlphaFoldDB" id="A0A1H1P1Z9"/>
<feature type="chain" id="PRO_5009256070" evidence="1">
    <location>
        <begin position="20"/>
        <end position="278"/>
    </location>
</feature>
<organism evidence="2 3">
    <name type="scientific">Christiangramia echinicola</name>
    <dbReference type="NCBI Taxonomy" id="279359"/>
    <lineage>
        <taxon>Bacteria</taxon>
        <taxon>Pseudomonadati</taxon>
        <taxon>Bacteroidota</taxon>
        <taxon>Flavobacteriia</taxon>
        <taxon>Flavobacteriales</taxon>
        <taxon>Flavobacteriaceae</taxon>
        <taxon>Christiangramia</taxon>
    </lineage>
</organism>
<dbReference type="Proteomes" id="UP000198858">
    <property type="component" value="Chromosome I"/>
</dbReference>